<evidence type="ECO:0000256" key="2">
    <source>
        <dbReference type="ARBA" id="ARBA00012180"/>
    </source>
</evidence>
<evidence type="ECO:0000256" key="7">
    <source>
        <dbReference type="ARBA" id="ARBA00022759"/>
    </source>
</evidence>
<evidence type="ECO:0000256" key="8">
    <source>
        <dbReference type="ARBA" id="ARBA00022801"/>
    </source>
</evidence>
<accession>A0A4W5LBA6</accession>
<dbReference type="InterPro" id="IPR043502">
    <property type="entry name" value="DNA/RNA_pol_sf"/>
</dbReference>
<keyword evidence="4" id="KW-0808">Transferase</keyword>
<dbReference type="AlphaFoldDB" id="A0A4W5LBA6"/>
<sequence>MRDRLEWYREEARANLQQAQKAQKRGYDQHARHRDLEPGQKVLLLLPSSTSKLLSQWQGPYLIGRKMGPVTYEVLHPDKGKKKQTYHVNLLKAWEEKEELSKGKSFLVRRVEEEDETEGVTEAWQERAEVILAHLEEDKQDELKQLFGKYPALFSQRPGRTKVLEHVIRLKPGQNPVRQHPYRVPERLVVALKNEVHSMIEMDVVEPSSSEWSSPIVIVPKKDGSLRVCMDFRKVNAISQFDAYPMPRIDDLLERIGRAHYITTLDLCKGYWQVPLDEQSKLYTAFRTPMGLFQFKVMPFGLHGAPATFQRLMDKVLQDCDDCCAAYLDDVVIYSHSWEEHKHHLGRVLGRIHDAGLTLNLMKCEWAKQETKYLGYQLGKGEVRPQVDKVESIRNSPQPRTKTQVKSFLGLAGWYRRFIPQFSTIAVPLTNLTSKVASNPVKWTEECEEAFMMLKNACAHSLFSRPLIFRRGFSYRWMLRLWELELYWPKGSQEKSFPCCT</sequence>
<evidence type="ECO:0000313" key="11">
    <source>
        <dbReference type="Ensembl" id="ENSHHUP00000023117.1"/>
    </source>
</evidence>
<name>A0A4W5LBA6_9TELE</name>
<dbReference type="EC" id="3.1.26.4" evidence="2"/>
<dbReference type="InterPro" id="IPR000477">
    <property type="entry name" value="RT_dom"/>
</dbReference>
<keyword evidence="7" id="KW-0255">Endonuclease</keyword>
<dbReference type="Pfam" id="PF22938">
    <property type="entry name" value="Integrase_p58_C"/>
    <property type="match status" value="1"/>
</dbReference>
<dbReference type="FunFam" id="3.10.10.10:FF:000007">
    <property type="entry name" value="Retrovirus-related Pol polyprotein from transposon 17.6-like Protein"/>
    <property type="match status" value="1"/>
</dbReference>
<dbReference type="PROSITE" id="PS50878">
    <property type="entry name" value="RT_POL"/>
    <property type="match status" value="1"/>
</dbReference>
<keyword evidence="3" id="KW-0645">Protease</keyword>
<dbReference type="Proteomes" id="UP000314982">
    <property type="component" value="Unassembled WGS sequence"/>
</dbReference>
<dbReference type="GeneTree" id="ENSGT00940000165177"/>
<dbReference type="PANTHER" id="PTHR37984">
    <property type="entry name" value="PROTEIN CBG26694"/>
    <property type="match status" value="1"/>
</dbReference>
<keyword evidence="8" id="KW-0378">Hydrolase</keyword>
<keyword evidence="6" id="KW-0540">Nuclease</keyword>
<dbReference type="FunFam" id="3.30.70.270:FF:000020">
    <property type="entry name" value="Transposon Tf2-6 polyprotein-like Protein"/>
    <property type="match status" value="1"/>
</dbReference>
<dbReference type="PANTHER" id="PTHR37984:SF5">
    <property type="entry name" value="PROTEIN NYNRIN-LIKE"/>
    <property type="match status" value="1"/>
</dbReference>
<evidence type="ECO:0000256" key="6">
    <source>
        <dbReference type="ARBA" id="ARBA00022722"/>
    </source>
</evidence>
<evidence type="ECO:0000256" key="3">
    <source>
        <dbReference type="ARBA" id="ARBA00022670"/>
    </source>
</evidence>
<proteinExistence type="inferred from homology"/>
<dbReference type="STRING" id="62062.ENSHHUP00000023117"/>
<dbReference type="Gene3D" id="3.10.10.10">
    <property type="entry name" value="HIV Type 1 Reverse Transcriptase, subunit A, domain 1"/>
    <property type="match status" value="1"/>
</dbReference>
<dbReference type="GO" id="GO:0004523">
    <property type="term" value="F:RNA-DNA hybrid ribonuclease activity"/>
    <property type="evidence" value="ECO:0007669"/>
    <property type="project" value="UniProtKB-EC"/>
</dbReference>
<comment type="similarity">
    <text evidence="1">Belongs to the beta type-B retroviral polymerase family. HERV class-II K(HML-2) pol subfamily.</text>
</comment>
<keyword evidence="9" id="KW-0695">RNA-directed DNA polymerase</keyword>
<evidence type="ECO:0000259" key="10">
    <source>
        <dbReference type="PROSITE" id="PS50878"/>
    </source>
</evidence>
<dbReference type="CDD" id="cd01647">
    <property type="entry name" value="RT_LTR"/>
    <property type="match status" value="1"/>
</dbReference>
<keyword evidence="12" id="KW-1185">Reference proteome</keyword>
<dbReference type="GO" id="GO:0008233">
    <property type="term" value="F:peptidase activity"/>
    <property type="evidence" value="ECO:0007669"/>
    <property type="project" value="UniProtKB-KW"/>
</dbReference>
<keyword evidence="5" id="KW-0548">Nucleotidyltransferase</keyword>
<reference evidence="11" key="3">
    <citation type="submission" date="2025-09" db="UniProtKB">
        <authorList>
            <consortium name="Ensembl"/>
        </authorList>
    </citation>
    <scope>IDENTIFICATION</scope>
</reference>
<dbReference type="Gene3D" id="3.30.70.270">
    <property type="match status" value="2"/>
</dbReference>
<reference evidence="12" key="1">
    <citation type="submission" date="2018-06" db="EMBL/GenBank/DDBJ databases">
        <title>Genome assembly of Danube salmon.</title>
        <authorList>
            <person name="Macqueen D.J."/>
            <person name="Gundappa M.K."/>
        </authorList>
    </citation>
    <scope>NUCLEOTIDE SEQUENCE [LARGE SCALE GENOMIC DNA]</scope>
</reference>
<evidence type="ECO:0000256" key="1">
    <source>
        <dbReference type="ARBA" id="ARBA00010879"/>
    </source>
</evidence>
<dbReference type="GO" id="GO:0003964">
    <property type="term" value="F:RNA-directed DNA polymerase activity"/>
    <property type="evidence" value="ECO:0007669"/>
    <property type="project" value="UniProtKB-KW"/>
</dbReference>
<dbReference type="InterPro" id="IPR054465">
    <property type="entry name" value="Integrase_p58-like_C"/>
</dbReference>
<evidence type="ECO:0000313" key="12">
    <source>
        <dbReference type="Proteomes" id="UP000314982"/>
    </source>
</evidence>
<dbReference type="InterPro" id="IPR050951">
    <property type="entry name" value="Retrovirus_Pol_polyprotein"/>
</dbReference>
<dbReference type="InterPro" id="IPR043128">
    <property type="entry name" value="Rev_trsase/Diguanyl_cyclase"/>
</dbReference>
<dbReference type="Ensembl" id="ENSHHUT00000023987.1">
    <property type="protein sequence ID" value="ENSHHUP00000023117.1"/>
    <property type="gene ID" value="ENSHHUG00000014497.1"/>
</dbReference>
<evidence type="ECO:0000256" key="9">
    <source>
        <dbReference type="ARBA" id="ARBA00022918"/>
    </source>
</evidence>
<evidence type="ECO:0000256" key="5">
    <source>
        <dbReference type="ARBA" id="ARBA00022695"/>
    </source>
</evidence>
<reference evidence="11" key="2">
    <citation type="submission" date="2025-08" db="UniProtKB">
        <authorList>
            <consortium name="Ensembl"/>
        </authorList>
    </citation>
    <scope>IDENTIFICATION</scope>
</reference>
<dbReference type="GO" id="GO:0006508">
    <property type="term" value="P:proteolysis"/>
    <property type="evidence" value="ECO:0007669"/>
    <property type="project" value="UniProtKB-KW"/>
</dbReference>
<feature type="domain" description="Reverse transcriptase" evidence="10">
    <location>
        <begin position="200"/>
        <end position="378"/>
    </location>
</feature>
<organism evidence="11 12">
    <name type="scientific">Hucho hucho</name>
    <name type="common">huchen</name>
    <dbReference type="NCBI Taxonomy" id="62062"/>
    <lineage>
        <taxon>Eukaryota</taxon>
        <taxon>Metazoa</taxon>
        <taxon>Chordata</taxon>
        <taxon>Craniata</taxon>
        <taxon>Vertebrata</taxon>
        <taxon>Euteleostomi</taxon>
        <taxon>Actinopterygii</taxon>
        <taxon>Neopterygii</taxon>
        <taxon>Teleostei</taxon>
        <taxon>Protacanthopterygii</taxon>
        <taxon>Salmoniformes</taxon>
        <taxon>Salmonidae</taxon>
        <taxon>Salmoninae</taxon>
        <taxon>Hucho</taxon>
    </lineage>
</organism>
<protein>
    <recommendedName>
        <fullName evidence="2">ribonuclease H</fullName>
        <ecNumber evidence="2">3.1.26.4</ecNumber>
    </recommendedName>
</protein>
<dbReference type="Pfam" id="PF00078">
    <property type="entry name" value="RVT_1"/>
    <property type="match status" value="1"/>
</dbReference>
<dbReference type="SUPFAM" id="SSF56672">
    <property type="entry name" value="DNA/RNA polymerases"/>
    <property type="match status" value="1"/>
</dbReference>
<evidence type="ECO:0000256" key="4">
    <source>
        <dbReference type="ARBA" id="ARBA00022679"/>
    </source>
</evidence>